<dbReference type="EMBL" id="QLNQ01000028">
    <property type="protein sequence ID" value="RCK57514.1"/>
    <property type="molecule type" value="Genomic_DNA"/>
</dbReference>
<evidence type="ECO:0000313" key="1">
    <source>
        <dbReference type="EMBL" id="RCK57514.1"/>
    </source>
</evidence>
<organism evidence="1 2">
    <name type="scientific">Candida viswanathii</name>
    <dbReference type="NCBI Taxonomy" id="5486"/>
    <lineage>
        <taxon>Eukaryota</taxon>
        <taxon>Fungi</taxon>
        <taxon>Dikarya</taxon>
        <taxon>Ascomycota</taxon>
        <taxon>Saccharomycotina</taxon>
        <taxon>Pichiomycetes</taxon>
        <taxon>Debaryomycetaceae</taxon>
        <taxon>Candida/Lodderomyces clade</taxon>
        <taxon>Candida</taxon>
    </lineage>
</organism>
<dbReference type="AlphaFoldDB" id="A0A367XV95"/>
<dbReference type="Proteomes" id="UP000253472">
    <property type="component" value="Unassembled WGS sequence"/>
</dbReference>
<accession>A0A367XV95</accession>
<sequence length="316" mass="35626">MNVLANSSSSEDDSIVSCTDFDLDYSDIIPQESASSSIAQNRISLPPDYSTSNRITNELFQVTSNLRKRQPKRLNNDKIERLIQDLNVNSSLEESGFELDDTVRTRVFKGRFKNRNSPYAMLPSLSGYFDENKENRDKPSRVTKSRIGASSSAPILQPITNNLKRIATTKEQRSPKRLCLPKHTSLHPQKPSIKASGNSNIFLIESLTGLINDATKYGTELNGSRHEDYPLPEHENEVVQIPTNEDDNPKMAIIRMYKPKKFGEGDQNQQKKSGFYTEAEFDIYKDQQGSGVQVVSLSVGTSSSKKKVRWASNLEW</sequence>
<protein>
    <submittedName>
        <fullName evidence="1">Uncharacterized protein</fullName>
    </submittedName>
</protein>
<proteinExistence type="predicted"/>
<name>A0A367XV95_9ASCO</name>
<reference evidence="1 2" key="1">
    <citation type="submission" date="2018-06" db="EMBL/GenBank/DDBJ databases">
        <title>Whole genome sequencing of Candida tropicalis (genome annotated by CSBL at Korea University).</title>
        <authorList>
            <person name="Ahn J."/>
        </authorList>
    </citation>
    <scope>NUCLEOTIDE SEQUENCE [LARGE SCALE GENOMIC DNA]</scope>
    <source>
        <strain evidence="1 2">ATCC 20962</strain>
    </source>
</reference>
<evidence type="ECO:0000313" key="2">
    <source>
        <dbReference type="Proteomes" id="UP000253472"/>
    </source>
</evidence>
<keyword evidence="2" id="KW-1185">Reference proteome</keyword>
<comment type="caution">
    <text evidence="1">The sequence shown here is derived from an EMBL/GenBank/DDBJ whole genome shotgun (WGS) entry which is preliminary data.</text>
</comment>
<dbReference type="OrthoDB" id="3981230at2759"/>
<gene>
    <name evidence="1" type="ORF">Cantr_07018</name>
</gene>